<dbReference type="GO" id="GO:0008408">
    <property type="term" value="F:3'-5' exonuclease activity"/>
    <property type="evidence" value="ECO:0007669"/>
    <property type="project" value="TreeGrafter"/>
</dbReference>
<dbReference type="PANTHER" id="PTHR13620:SF121">
    <property type="entry name" value="EMB|CAB82946.1-RELATED"/>
    <property type="match status" value="1"/>
</dbReference>
<reference evidence="3" key="1">
    <citation type="submission" date="2020-08" db="EMBL/GenBank/DDBJ databases">
        <title>Plant Genome Project.</title>
        <authorList>
            <person name="Zhang R.-G."/>
        </authorList>
    </citation>
    <scope>NUCLEOTIDE SEQUENCE</scope>
    <source>
        <strain evidence="3">WSP0</strain>
        <tissue evidence="3">Leaf</tissue>
    </source>
</reference>
<dbReference type="GO" id="GO:0005737">
    <property type="term" value="C:cytoplasm"/>
    <property type="evidence" value="ECO:0007669"/>
    <property type="project" value="TreeGrafter"/>
</dbReference>
<dbReference type="GO" id="GO:0005634">
    <property type="term" value="C:nucleus"/>
    <property type="evidence" value="ECO:0007669"/>
    <property type="project" value="TreeGrafter"/>
</dbReference>
<dbReference type="EMBL" id="JACTNZ010000005">
    <property type="protein sequence ID" value="KAG5548978.1"/>
    <property type="molecule type" value="Genomic_DNA"/>
</dbReference>
<protein>
    <recommendedName>
        <fullName evidence="5">3'-5' exonuclease domain-containing protein</fullName>
    </recommendedName>
</protein>
<evidence type="ECO:0008006" key="5">
    <source>
        <dbReference type="Google" id="ProtNLM"/>
    </source>
</evidence>
<dbReference type="GO" id="GO:0003676">
    <property type="term" value="F:nucleic acid binding"/>
    <property type="evidence" value="ECO:0007669"/>
    <property type="project" value="InterPro"/>
</dbReference>
<dbReference type="InterPro" id="IPR012337">
    <property type="entry name" value="RNaseH-like_sf"/>
</dbReference>
<dbReference type="InterPro" id="IPR036397">
    <property type="entry name" value="RNaseH_sf"/>
</dbReference>
<comment type="caution">
    <text evidence="3">The sequence shown here is derived from an EMBL/GenBank/DDBJ whole genome shotgun (WGS) entry which is preliminary data.</text>
</comment>
<dbReference type="Proteomes" id="UP000823749">
    <property type="component" value="Chromosome 5"/>
</dbReference>
<dbReference type="InterPro" id="IPR051132">
    <property type="entry name" value="3-5_Exonuclease_domain"/>
</dbReference>
<gene>
    <name evidence="3" type="ORF">RHGRI_014378</name>
</gene>
<organism evidence="3 4">
    <name type="scientific">Rhododendron griersonianum</name>
    <dbReference type="NCBI Taxonomy" id="479676"/>
    <lineage>
        <taxon>Eukaryota</taxon>
        <taxon>Viridiplantae</taxon>
        <taxon>Streptophyta</taxon>
        <taxon>Embryophyta</taxon>
        <taxon>Tracheophyta</taxon>
        <taxon>Spermatophyta</taxon>
        <taxon>Magnoliopsida</taxon>
        <taxon>eudicotyledons</taxon>
        <taxon>Gunneridae</taxon>
        <taxon>Pentapetalae</taxon>
        <taxon>asterids</taxon>
        <taxon>Ericales</taxon>
        <taxon>Ericaceae</taxon>
        <taxon>Ericoideae</taxon>
        <taxon>Rhodoreae</taxon>
        <taxon>Rhododendron</taxon>
    </lineage>
</organism>
<accession>A0AAV6K926</accession>
<evidence type="ECO:0000313" key="3">
    <source>
        <dbReference type="EMBL" id="KAG5548978.1"/>
    </source>
</evidence>
<keyword evidence="1" id="KW-0540">Nuclease</keyword>
<sequence>MLQLCVGTRCLLIQLGSLDSIPQCLKDFLGDPEICFVGVGMSEGLSGLKTYCRIECKSGIELCELVAMILKMPRYLSEGPGLGTLSDAAGLGAVQFPKTVKFDCRAKVFNDEELMFAIHAVYCSHKIGSKMLAMLL</sequence>
<dbReference type="Gene3D" id="3.30.420.10">
    <property type="entry name" value="Ribonuclease H-like superfamily/Ribonuclease H"/>
    <property type="match status" value="1"/>
</dbReference>
<dbReference type="PANTHER" id="PTHR13620">
    <property type="entry name" value="3-5 EXONUCLEASE"/>
    <property type="match status" value="1"/>
</dbReference>
<evidence type="ECO:0000313" key="4">
    <source>
        <dbReference type="Proteomes" id="UP000823749"/>
    </source>
</evidence>
<proteinExistence type="predicted"/>
<keyword evidence="4" id="KW-1185">Reference proteome</keyword>
<dbReference type="AlphaFoldDB" id="A0AAV6K926"/>
<dbReference type="SUPFAM" id="SSF53098">
    <property type="entry name" value="Ribonuclease H-like"/>
    <property type="match status" value="1"/>
</dbReference>
<evidence type="ECO:0000256" key="2">
    <source>
        <dbReference type="ARBA" id="ARBA00022801"/>
    </source>
</evidence>
<name>A0AAV6K926_9ERIC</name>
<keyword evidence="2" id="KW-0378">Hydrolase</keyword>
<evidence type="ECO:0000256" key="1">
    <source>
        <dbReference type="ARBA" id="ARBA00022722"/>
    </source>
</evidence>